<feature type="transmembrane region" description="Helical" evidence="1">
    <location>
        <begin position="201"/>
        <end position="221"/>
    </location>
</feature>
<proteinExistence type="predicted"/>
<name>A0A7T6VGF2_9BURK</name>
<feature type="transmembrane region" description="Helical" evidence="1">
    <location>
        <begin position="327"/>
        <end position="346"/>
    </location>
</feature>
<keyword evidence="1" id="KW-0472">Membrane</keyword>
<reference evidence="2 3" key="1">
    <citation type="submission" date="2020-12" db="EMBL/GenBank/DDBJ databases">
        <title>Complete genome sequence of Burkholderia anthina BJQ0011.</title>
        <authorList>
            <person name="Xu Y."/>
        </authorList>
    </citation>
    <scope>NUCLEOTIDE SEQUENCE [LARGE SCALE GENOMIC DNA]</scope>
    <source>
        <strain evidence="2 3">BJQ0011</strain>
    </source>
</reference>
<sequence length="664" mass="73231">MDANEKHPSTQNSIAKNPCLPDLLIFGVLAFALLLINWPLINVNHIEISDFAANSLLIQKAKHLDLFVGNYSRVGFNHPGPAILYVQAFGELFLYDWLHVVASPFSGQMVASILYNAAWIAVVFRMLRTIVGSVRGAGLVTAIFLCIVAYQNFQFFAGMWFPELYFFPFAAALVAASRFASGKADMLMPLALSAGFLINGHVSFLSTLGIIFVLLVLYNALVHRKLPADQVMFGLEYWRTNAGRIARAVGVLLLFFVPLAIETLRHPPGPIADYISFGKQHRSNTLSESLQYAAQFWGGNAIFIAAIFVIGALFVHGLPSKRRTMPVEILGLLATLLAATAAMFVYSKFGVDMLDQKYIGYFYYAVPALAASLIVVWIMHASSPRSFATLATIAIPVLLIVTARKIDNTPAYADAYTRPDVVDLYNKLEKIKPDGRIVLNLNNQSNWGKVWTTVVGLEVYAKRRGNDLFCIRQSWHILFTKDARCTPDEIANHTQYEVSSATADNRTPADIEAAGLLIRKYPDDLSDVGYLSVAKNPGIFGIILGDGWSSVEPEFVWMQASEAHLLLKVHNGYSGTLQLDLGAFLPRPNSAQHLTIHVNNAPAYHATFDAGTPRQTIRIPIERVDQGRLDIRFVDPDIVSPRSLGVSNDPRTLGVSLYGLGLAR</sequence>
<evidence type="ECO:0000256" key="1">
    <source>
        <dbReference type="SAM" id="Phobius"/>
    </source>
</evidence>
<dbReference type="KEGG" id="bann:JFN94_04250"/>
<feature type="transmembrane region" description="Helical" evidence="1">
    <location>
        <begin position="20"/>
        <end position="41"/>
    </location>
</feature>
<gene>
    <name evidence="2" type="ORF">JFN94_04250</name>
</gene>
<accession>A0A7T6VGF2</accession>
<evidence type="ECO:0008006" key="4">
    <source>
        <dbReference type="Google" id="ProtNLM"/>
    </source>
</evidence>
<feature type="transmembrane region" description="Helical" evidence="1">
    <location>
        <begin position="386"/>
        <end position="403"/>
    </location>
</feature>
<dbReference type="Proteomes" id="UP000596205">
    <property type="component" value="Chromosome 1"/>
</dbReference>
<dbReference type="EMBL" id="CP066769">
    <property type="protein sequence ID" value="QQK03389.1"/>
    <property type="molecule type" value="Genomic_DNA"/>
</dbReference>
<evidence type="ECO:0000313" key="3">
    <source>
        <dbReference type="Proteomes" id="UP000596205"/>
    </source>
</evidence>
<feature type="transmembrane region" description="Helical" evidence="1">
    <location>
        <begin position="242"/>
        <end position="261"/>
    </location>
</feature>
<feature type="transmembrane region" description="Helical" evidence="1">
    <location>
        <begin position="296"/>
        <end position="315"/>
    </location>
</feature>
<dbReference type="RefSeq" id="WP_199568628.1">
    <property type="nucleotide sequence ID" value="NZ_CP066769.1"/>
</dbReference>
<dbReference type="AlphaFoldDB" id="A0A7T6VGF2"/>
<keyword evidence="1" id="KW-0812">Transmembrane</keyword>
<feature type="transmembrane region" description="Helical" evidence="1">
    <location>
        <begin position="137"/>
        <end position="157"/>
    </location>
</feature>
<feature type="transmembrane region" description="Helical" evidence="1">
    <location>
        <begin position="358"/>
        <end position="379"/>
    </location>
</feature>
<evidence type="ECO:0000313" key="2">
    <source>
        <dbReference type="EMBL" id="QQK03389.1"/>
    </source>
</evidence>
<keyword evidence="1" id="KW-1133">Transmembrane helix</keyword>
<organism evidence="2 3">
    <name type="scientific">Burkholderia anthina</name>
    <dbReference type="NCBI Taxonomy" id="179879"/>
    <lineage>
        <taxon>Bacteria</taxon>
        <taxon>Pseudomonadati</taxon>
        <taxon>Pseudomonadota</taxon>
        <taxon>Betaproteobacteria</taxon>
        <taxon>Burkholderiales</taxon>
        <taxon>Burkholderiaceae</taxon>
        <taxon>Burkholderia</taxon>
        <taxon>Burkholderia cepacia complex</taxon>
    </lineage>
</organism>
<protein>
    <recommendedName>
        <fullName evidence="4">Glycosyltransferase RgtA/B/C/D-like domain-containing protein</fullName>
    </recommendedName>
</protein>